<name>A0A427YTV2_9TREE</name>
<dbReference type="EMBL" id="RSCD01000002">
    <property type="protein sequence ID" value="RSH94512.1"/>
    <property type="molecule type" value="Genomic_DNA"/>
</dbReference>
<protein>
    <submittedName>
        <fullName evidence="5">Uncharacterized protein</fullName>
    </submittedName>
</protein>
<dbReference type="STRING" id="1890683.A0A427YTV2"/>
<reference evidence="5 6" key="1">
    <citation type="submission" date="2018-11" db="EMBL/GenBank/DDBJ databases">
        <title>Genome sequence of Saitozyma podzolica DSM 27192.</title>
        <authorList>
            <person name="Aliyu H."/>
            <person name="Gorte O."/>
            <person name="Ochsenreither K."/>
        </authorList>
    </citation>
    <scope>NUCLEOTIDE SEQUENCE [LARGE SCALE GENOMIC DNA]</scope>
    <source>
        <strain evidence="5 6">DSM 27192</strain>
    </source>
</reference>
<dbReference type="GO" id="GO:0016491">
    <property type="term" value="F:oxidoreductase activity"/>
    <property type="evidence" value="ECO:0007669"/>
    <property type="project" value="UniProtKB-KW"/>
</dbReference>
<accession>A0A427YTV2</accession>
<feature type="region of interest" description="Disordered" evidence="4">
    <location>
        <begin position="218"/>
        <end position="237"/>
    </location>
</feature>
<evidence type="ECO:0000256" key="4">
    <source>
        <dbReference type="SAM" id="MobiDB-lite"/>
    </source>
</evidence>
<dbReference type="InterPro" id="IPR036291">
    <property type="entry name" value="NAD(P)-bd_dom_sf"/>
</dbReference>
<keyword evidence="2" id="KW-0560">Oxidoreductase</keyword>
<dbReference type="CDD" id="cd05233">
    <property type="entry name" value="SDR_c"/>
    <property type="match status" value="1"/>
</dbReference>
<dbReference type="SUPFAM" id="SSF51735">
    <property type="entry name" value="NAD(P)-binding Rossmann-fold domains"/>
    <property type="match status" value="1"/>
</dbReference>
<evidence type="ECO:0000256" key="1">
    <source>
        <dbReference type="ARBA" id="ARBA00006484"/>
    </source>
</evidence>
<dbReference type="InterPro" id="IPR002347">
    <property type="entry name" value="SDR_fam"/>
</dbReference>
<dbReference type="AlphaFoldDB" id="A0A427YTV2"/>
<evidence type="ECO:0000256" key="2">
    <source>
        <dbReference type="ARBA" id="ARBA00023002"/>
    </source>
</evidence>
<dbReference type="OrthoDB" id="1888931at2759"/>
<sequence length="305" mass="32160">MASVLPQTDFPGIALITGAGGTGIGSAVAHAFIRAGCTKLILTDLNSSTLDFTQLSLNALSSKSGLYTTILTLAGDISDPAFVDHLFAQIKERFGRLDYAVNCAGISGNNKPSAESTVADFDRITGVNYRGLWLCSRKELEMMQSQQIREREGYAGVRRQRGSIVNIASQLGVVGRPDAPIYCASKSAVIGLTRCDAIDYSKHLVRVNAVCPGIIDTPMTQPRQPGSTGADAGFGGPAVPLPAGMSNEAGLRQNPMDITRAVGIAPMDRKGTTDEIADVVLFLCSEKASFVQGAAWVVDGGYTIN</sequence>
<evidence type="ECO:0000313" key="6">
    <source>
        <dbReference type="Proteomes" id="UP000279259"/>
    </source>
</evidence>
<gene>
    <name evidence="5" type="ORF">EHS25_004315</name>
</gene>
<evidence type="ECO:0000256" key="3">
    <source>
        <dbReference type="RuleBase" id="RU000363"/>
    </source>
</evidence>
<dbReference type="Gene3D" id="3.40.50.720">
    <property type="entry name" value="NAD(P)-binding Rossmann-like Domain"/>
    <property type="match status" value="1"/>
</dbReference>
<evidence type="ECO:0000313" key="5">
    <source>
        <dbReference type="EMBL" id="RSH94512.1"/>
    </source>
</evidence>
<dbReference type="Pfam" id="PF00106">
    <property type="entry name" value="adh_short"/>
    <property type="match status" value="1"/>
</dbReference>
<dbReference type="PRINTS" id="PR00080">
    <property type="entry name" value="SDRFAMILY"/>
</dbReference>
<dbReference type="FunFam" id="3.40.50.720:FF:000084">
    <property type="entry name" value="Short-chain dehydrogenase reductase"/>
    <property type="match status" value="1"/>
</dbReference>
<proteinExistence type="inferred from homology"/>
<feature type="compositionally biased region" description="Polar residues" evidence="4">
    <location>
        <begin position="218"/>
        <end position="227"/>
    </location>
</feature>
<dbReference type="Proteomes" id="UP000279259">
    <property type="component" value="Unassembled WGS sequence"/>
</dbReference>
<dbReference type="Pfam" id="PF13561">
    <property type="entry name" value="adh_short_C2"/>
    <property type="match status" value="1"/>
</dbReference>
<dbReference type="PRINTS" id="PR00081">
    <property type="entry name" value="GDHRDH"/>
</dbReference>
<comment type="caution">
    <text evidence="5">The sequence shown here is derived from an EMBL/GenBank/DDBJ whole genome shotgun (WGS) entry which is preliminary data.</text>
</comment>
<dbReference type="PANTHER" id="PTHR24321">
    <property type="entry name" value="DEHYDROGENASES, SHORT CHAIN"/>
    <property type="match status" value="1"/>
</dbReference>
<dbReference type="PANTHER" id="PTHR24321:SF12">
    <property type="entry name" value="SHORT-CHAIN DEHYDROGENASE_REDUCTASE FAMILY, PUTATIVE (AFU_ORTHOLOGUE AFUA_5G14340)-RELATED"/>
    <property type="match status" value="1"/>
</dbReference>
<comment type="similarity">
    <text evidence="1 3">Belongs to the short-chain dehydrogenases/reductases (SDR) family.</text>
</comment>
<keyword evidence="6" id="KW-1185">Reference proteome</keyword>
<organism evidence="5 6">
    <name type="scientific">Saitozyma podzolica</name>
    <dbReference type="NCBI Taxonomy" id="1890683"/>
    <lineage>
        <taxon>Eukaryota</taxon>
        <taxon>Fungi</taxon>
        <taxon>Dikarya</taxon>
        <taxon>Basidiomycota</taxon>
        <taxon>Agaricomycotina</taxon>
        <taxon>Tremellomycetes</taxon>
        <taxon>Tremellales</taxon>
        <taxon>Trimorphomycetaceae</taxon>
        <taxon>Saitozyma</taxon>
    </lineage>
</organism>